<organism evidence="3 4">
    <name type="scientific">Rhizobium leguminosarum</name>
    <dbReference type="NCBI Taxonomy" id="384"/>
    <lineage>
        <taxon>Bacteria</taxon>
        <taxon>Pseudomonadati</taxon>
        <taxon>Pseudomonadota</taxon>
        <taxon>Alphaproteobacteria</taxon>
        <taxon>Hyphomicrobiales</taxon>
        <taxon>Rhizobiaceae</taxon>
        <taxon>Rhizobium/Agrobacterium group</taxon>
        <taxon>Rhizobium</taxon>
    </lineage>
</organism>
<dbReference type="GO" id="GO:0003677">
    <property type="term" value="F:DNA binding"/>
    <property type="evidence" value="ECO:0007669"/>
    <property type="project" value="UniProtKB-KW"/>
</dbReference>
<dbReference type="Proteomes" id="UP000535276">
    <property type="component" value="Unassembled WGS sequence"/>
</dbReference>
<dbReference type="AlphaFoldDB" id="A0A7Z0E5A4"/>
<dbReference type="InterPro" id="IPR000835">
    <property type="entry name" value="HTH_MarR-typ"/>
</dbReference>
<protein>
    <submittedName>
        <fullName evidence="3">DNA-binding MarR family transcriptional regulator</fullName>
    </submittedName>
</protein>
<feature type="compositionally biased region" description="Basic residues" evidence="1">
    <location>
        <begin position="158"/>
        <end position="171"/>
    </location>
</feature>
<dbReference type="SUPFAM" id="SSF46785">
    <property type="entry name" value="Winged helix' DNA-binding domain"/>
    <property type="match status" value="1"/>
</dbReference>
<name>A0A7Z0E5A4_RHILE</name>
<reference evidence="3 4" key="1">
    <citation type="submission" date="2020-07" db="EMBL/GenBank/DDBJ databases">
        <title>Genomic Encyclopedia of Type Strains, Phase IV (KMG-V): Genome sequencing to study the core and pangenomes of soil and plant-associated prokaryotes.</title>
        <authorList>
            <person name="Whitman W."/>
        </authorList>
    </citation>
    <scope>NUCLEOTIDE SEQUENCE [LARGE SCALE GENOMIC DNA]</scope>
    <source>
        <strain evidence="3 4">SEMIA 4052</strain>
    </source>
</reference>
<dbReference type="PANTHER" id="PTHR33164">
    <property type="entry name" value="TRANSCRIPTIONAL REGULATOR, MARR FAMILY"/>
    <property type="match status" value="1"/>
</dbReference>
<dbReference type="GO" id="GO:0003700">
    <property type="term" value="F:DNA-binding transcription factor activity"/>
    <property type="evidence" value="ECO:0007669"/>
    <property type="project" value="InterPro"/>
</dbReference>
<dbReference type="PANTHER" id="PTHR33164:SF105">
    <property type="entry name" value="TRANSCRIPTIONAL REPRESSOR PROTEIN-RELATED"/>
    <property type="match status" value="1"/>
</dbReference>
<feature type="region of interest" description="Disordered" evidence="1">
    <location>
        <begin position="148"/>
        <end position="171"/>
    </location>
</feature>
<comment type="caution">
    <text evidence="3">The sequence shown here is derived from an EMBL/GenBank/DDBJ whole genome shotgun (WGS) entry which is preliminary data.</text>
</comment>
<evidence type="ECO:0000313" key="3">
    <source>
        <dbReference type="EMBL" id="NYJ15088.1"/>
    </source>
</evidence>
<dbReference type="SMART" id="SM00347">
    <property type="entry name" value="HTH_MARR"/>
    <property type="match status" value="1"/>
</dbReference>
<evidence type="ECO:0000313" key="4">
    <source>
        <dbReference type="Proteomes" id="UP000535276"/>
    </source>
</evidence>
<accession>A0A7Z0E5A4</accession>
<feature type="domain" description="HTH marR-type" evidence="2">
    <location>
        <begin position="17"/>
        <end position="149"/>
    </location>
</feature>
<dbReference type="GO" id="GO:0006950">
    <property type="term" value="P:response to stress"/>
    <property type="evidence" value="ECO:0007669"/>
    <property type="project" value="TreeGrafter"/>
</dbReference>
<dbReference type="PROSITE" id="PS50995">
    <property type="entry name" value="HTH_MARR_2"/>
    <property type="match status" value="1"/>
</dbReference>
<dbReference type="RefSeq" id="WP_179613498.1">
    <property type="nucleotide sequence ID" value="NZ_JACBZV010000016.1"/>
</dbReference>
<dbReference type="InterPro" id="IPR036388">
    <property type="entry name" value="WH-like_DNA-bd_sf"/>
</dbReference>
<dbReference type="EMBL" id="JACBZV010000016">
    <property type="protein sequence ID" value="NYJ15088.1"/>
    <property type="molecule type" value="Genomic_DNA"/>
</dbReference>
<dbReference type="InterPro" id="IPR039422">
    <property type="entry name" value="MarR/SlyA-like"/>
</dbReference>
<keyword evidence="3" id="KW-0238">DNA-binding</keyword>
<evidence type="ECO:0000259" key="2">
    <source>
        <dbReference type="PROSITE" id="PS50995"/>
    </source>
</evidence>
<evidence type="ECO:0000256" key="1">
    <source>
        <dbReference type="SAM" id="MobiDB-lite"/>
    </source>
</evidence>
<dbReference type="InterPro" id="IPR036390">
    <property type="entry name" value="WH_DNA-bd_sf"/>
</dbReference>
<dbReference type="Gene3D" id="1.10.10.10">
    <property type="entry name" value="Winged helix-like DNA-binding domain superfamily/Winged helix DNA-binding domain"/>
    <property type="match status" value="1"/>
</dbReference>
<dbReference type="Pfam" id="PF01047">
    <property type="entry name" value="MarR"/>
    <property type="match status" value="1"/>
</dbReference>
<sequence>MSNSVEIPFSTTLLVRDTCLCLHVQRAARALARLFDDALRPAGLTNGQFSLMMSLNRPEPPPMGPVAALLAMDQTTLTAALKPLQRKGWVTVMENPKDRRRRLLGLTPDGKAALAKALPIWKSTHASLDDALPKGGPARLRQDLQAVAGMTGETVKASPRRPRRSGRAMAG</sequence>
<proteinExistence type="predicted"/>
<gene>
    <name evidence="3" type="ORF">GGI64_006193</name>
</gene>